<organism evidence="2">
    <name type="scientific">Siphoviridae sp. ctTDf8</name>
    <dbReference type="NCBI Taxonomy" id="2825517"/>
    <lineage>
        <taxon>Viruses</taxon>
        <taxon>Duplodnaviria</taxon>
        <taxon>Heunggongvirae</taxon>
        <taxon>Uroviricota</taxon>
        <taxon>Caudoviricetes</taxon>
    </lineage>
</organism>
<keyword evidence="1" id="KW-1133">Transmembrane helix</keyword>
<name>A0A8S5UJB8_9CAUD</name>
<proteinExistence type="predicted"/>
<keyword evidence="1" id="KW-0472">Membrane</keyword>
<feature type="transmembrane region" description="Helical" evidence="1">
    <location>
        <begin position="6"/>
        <end position="26"/>
    </location>
</feature>
<keyword evidence="1" id="KW-0812">Transmembrane</keyword>
<evidence type="ECO:0000313" key="2">
    <source>
        <dbReference type="EMBL" id="DAF94462.1"/>
    </source>
</evidence>
<accession>A0A8S5UJB8</accession>
<reference evidence="2" key="1">
    <citation type="journal article" date="2021" name="Proc. Natl. Acad. Sci. U.S.A.">
        <title>A Catalog of Tens of Thousands of Viruses from Human Metagenomes Reveals Hidden Associations with Chronic Diseases.</title>
        <authorList>
            <person name="Tisza M.J."/>
            <person name="Buck C.B."/>
        </authorList>
    </citation>
    <scope>NUCLEOTIDE SEQUENCE</scope>
    <source>
        <strain evidence="2">CtTDf8</strain>
    </source>
</reference>
<dbReference type="EMBL" id="BK016093">
    <property type="protein sequence ID" value="DAF94462.1"/>
    <property type="molecule type" value="Genomic_DNA"/>
</dbReference>
<evidence type="ECO:0000256" key="1">
    <source>
        <dbReference type="SAM" id="Phobius"/>
    </source>
</evidence>
<sequence length="117" mass="13300">MDKMDITPILELVVKLIFALITIFLIPKLKELISTKVAESDQKKIIRWVELAVQAAEEAERSGLIDKKAKYQYAKSFLEARGVTFDAETMQALIDSTVWELFNQFKKDSDSDAESEA</sequence>
<protein>
    <submittedName>
        <fullName evidence="2">Holin</fullName>
    </submittedName>
</protein>